<dbReference type="GO" id="GO:0005739">
    <property type="term" value="C:mitochondrion"/>
    <property type="evidence" value="ECO:0007669"/>
    <property type="project" value="UniProtKB-SubCell"/>
</dbReference>
<gene>
    <name evidence="19" type="primary">LOC104979773</name>
</gene>
<dbReference type="PANTHER" id="PTHR10903">
    <property type="entry name" value="GTPASE, IMAP FAMILY MEMBER-RELATED"/>
    <property type="match status" value="1"/>
</dbReference>
<protein>
    <recommendedName>
        <fullName evidence="14">GTPase IMAP family member 8</fullName>
    </recommendedName>
    <alternativeName>
        <fullName evidence="15">Immune-associated nucleotide-binding protein 9</fullName>
    </alternativeName>
</protein>
<dbReference type="GO" id="GO:0005829">
    <property type="term" value="C:cytosol"/>
    <property type="evidence" value="ECO:0007669"/>
    <property type="project" value="UniProtKB-SubCell"/>
</dbReference>
<keyword evidence="12" id="KW-0342">GTP-binding</keyword>
<dbReference type="PROSITE" id="PS51720">
    <property type="entry name" value="G_AIG1"/>
    <property type="match status" value="2"/>
</dbReference>
<keyword evidence="8" id="KW-0547">Nucleotide-binding</keyword>
<evidence type="ECO:0000256" key="13">
    <source>
        <dbReference type="ARBA" id="ARBA00056809"/>
    </source>
</evidence>
<evidence type="ECO:0000256" key="5">
    <source>
        <dbReference type="ARBA" id="ARBA00008535"/>
    </source>
</evidence>
<dbReference type="InterPro" id="IPR045058">
    <property type="entry name" value="GIMA/IAN/Toc"/>
</dbReference>
<evidence type="ECO:0000256" key="16">
    <source>
        <dbReference type="SAM" id="MobiDB-lite"/>
    </source>
</evidence>
<evidence type="ECO:0000256" key="1">
    <source>
        <dbReference type="ARBA" id="ARBA00004173"/>
    </source>
</evidence>
<evidence type="ECO:0000256" key="8">
    <source>
        <dbReference type="ARBA" id="ARBA00022741"/>
    </source>
</evidence>
<keyword evidence="11" id="KW-0496">Mitochondrion</keyword>
<dbReference type="SUPFAM" id="SSF52540">
    <property type="entry name" value="P-loop containing nucleoside triphosphate hydrolases"/>
    <property type="match status" value="2"/>
</dbReference>
<feature type="domain" description="AIG1-type G" evidence="17">
    <location>
        <begin position="184"/>
        <end position="391"/>
    </location>
</feature>
<evidence type="ECO:0000256" key="11">
    <source>
        <dbReference type="ARBA" id="ARBA00023128"/>
    </source>
</evidence>
<organism evidence="18 19">
    <name type="scientific">Bison bison bison</name>
    <name type="common">North American plains bison</name>
    <dbReference type="NCBI Taxonomy" id="43346"/>
    <lineage>
        <taxon>Eukaryota</taxon>
        <taxon>Metazoa</taxon>
        <taxon>Chordata</taxon>
        <taxon>Craniata</taxon>
        <taxon>Vertebrata</taxon>
        <taxon>Euteleostomi</taxon>
        <taxon>Mammalia</taxon>
        <taxon>Eutheria</taxon>
        <taxon>Laurasiatheria</taxon>
        <taxon>Artiodactyla</taxon>
        <taxon>Ruminantia</taxon>
        <taxon>Pecora</taxon>
        <taxon>Bovidae</taxon>
        <taxon>Bovinae</taxon>
        <taxon>Bison</taxon>
    </lineage>
</organism>
<accession>A0A6P3GIJ9</accession>
<keyword evidence="6" id="KW-0963">Cytoplasm</keyword>
<dbReference type="RefSeq" id="XP_010826604.1">
    <property type="nucleotide sequence ID" value="XM_010828302.1"/>
</dbReference>
<keyword evidence="7" id="KW-0677">Repeat</keyword>
<evidence type="ECO:0000256" key="12">
    <source>
        <dbReference type="ARBA" id="ARBA00023134"/>
    </source>
</evidence>
<feature type="region of interest" description="Disordered" evidence="16">
    <location>
        <begin position="161"/>
        <end position="183"/>
    </location>
</feature>
<evidence type="ECO:0000256" key="10">
    <source>
        <dbReference type="ARBA" id="ARBA00023034"/>
    </source>
</evidence>
<dbReference type="AlphaFoldDB" id="A0A6P3GIJ9"/>
<keyword evidence="18" id="KW-1185">Reference proteome</keyword>
<feature type="compositionally biased region" description="Polar residues" evidence="16">
    <location>
        <begin position="161"/>
        <end position="171"/>
    </location>
</feature>
<dbReference type="Proteomes" id="UP000515208">
    <property type="component" value="Unplaced"/>
</dbReference>
<dbReference type="Pfam" id="PF04548">
    <property type="entry name" value="AIG1"/>
    <property type="match status" value="2"/>
</dbReference>
<dbReference type="Gene3D" id="3.40.50.300">
    <property type="entry name" value="P-loop containing nucleotide triphosphate hydrolases"/>
    <property type="match status" value="2"/>
</dbReference>
<comment type="similarity">
    <text evidence="5">Belongs to the TRAFAC class TrmE-Era-EngA-EngB-Septin-like GTPase superfamily. AIG1/Toc34/Toc159-like paraseptin GTPase family. IAN subfamily.</text>
</comment>
<dbReference type="InterPro" id="IPR027417">
    <property type="entry name" value="P-loop_NTPase"/>
</dbReference>
<evidence type="ECO:0000256" key="6">
    <source>
        <dbReference type="ARBA" id="ARBA00022490"/>
    </source>
</evidence>
<feature type="compositionally biased region" description="Basic and acidic residues" evidence="16">
    <location>
        <begin position="172"/>
        <end position="183"/>
    </location>
</feature>
<dbReference type="FunFam" id="3.40.50.300:FF:000536">
    <property type="entry name" value="GTPase IMAP family member 8"/>
    <property type="match status" value="2"/>
</dbReference>
<comment type="subcellular location">
    <subcellularLocation>
        <location evidence="3">Cytoplasm</location>
        <location evidence="3">Cytosol</location>
    </subcellularLocation>
    <subcellularLocation>
        <location evidence="2">Endoplasmic reticulum</location>
    </subcellularLocation>
    <subcellularLocation>
        <location evidence="4">Golgi apparatus</location>
    </subcellularLocation>
    <subcellularLocation>
        <location evidence="1">Mitochondrion</location>
    </subcellularLocation>
</comment>
<dbReference type="GO" id="GO:0005783">
    <property type="term" value="C:endoplasmic reticulum"/>
    <property type="evidence" value="ECO:0007669"/>
    <property type="project" value="UniProtKB-SubCell"/>
</dbReference>
<dbReference type="InterPro" id="IPR006703">
    <property type="entry name" value="G_AIG1"/>
</dbReference>
<proteinExistence type="inferred from homology"/>
<evidence type="ECO:0000256" key="15">
    <source>
        <dbReference type="ARBA" id="ARBA00077278"/>
    </source>
</evidence>
<dbReference type="GO" id="GO:0005525">
    <property type="term" value="F:GTP binding"/>
    <property type="evidence" value="ECO:0007669"/>
    <property type="project" value="UniProtKB-KW"/>
</dbReference>
<reference evidence="19" key="1">
    <citation type="submission" date="2025-08" db="UniProtKB">
        <authorList>
            <consortium name="RefSeq"/>
        </authorList>
    </citation>
    <scope>IDENTIFICATION</scope>
    <source>
        <tissue evidence="19">Blood</tissue>
    </source>
</reference>
<evidence type="ECO:0000259" key="17">
    <source>
        <dbReference type="PROSITE" id="PS51720"/>
    </source>
</evidence>
<evidence type="ECO:0000313" key="19">
    <source>
        <dbReference type="RefSeq" id="XP_010826604.1"/>
    </source>
</evidence>
<evidence type="ECO:0000256" key="7">
    <source>
        <dbReference type="ARBA" id="ARBA00022737"/>
    </source>
</evidence>
<comment type="function">
    <text evidence="13">Exerts an anti-apoptotic effect in the immune system and is involved in responses to infections.</text>
</comment>
<evidence type="ECO:0000256" key="3">
    <source>
        <dbReference type="ARBA" id="ARBA00004514"/>
    </source>
</evidence>
<sequence>MEVRLLLLGKHGAGKSATGNSILGKAVFKTRFSDQPVTRSCQRGSGVTQGREVVVIDTPDLFSSIGDIACVDNIKRCLELWAPRLHALLLVIPLGNCTVEDRQTAEHIQKVFEEKARRHTIIVFTRKDEDGSVEDYVKNDTSIRDLVKCFGDRYCTFNNKDSVNEDTSQHSMNEDTSQRKDHPHEPLHIILVGKSGTGKSASGNTILGSSEFHSQLKAQPVTTSCQEGRRTWNGQDVVVVDTPPLFQESRAEGDLSQPKKADKDCRSYYKEGSTVLVMVLQLGRITTEDKKAVEELERIFGAEVMKYMIVLFTRKEDLETGNIDDYVNNTNNKHLKSIIEKCKGRYCAFNNKETGQARERQAEELLTMASKVIKCGGQDKHHRKFDIGKIRKTFRKSHTNC</sequence>
<name>A0A6P3GIJ9_BISBB</name>
<dbReference type="GO" id="GO:0005794">
    <property type="term" value="C:Golgi apparatus"/>
    <property type="evidence" value="ECO:0007669"/>
    <property type="project" value="UniProtKB-SubCell"/>
</dbReference>
<keyword evidence="10" id="KW-0333">Golgi apparatus</keyword>
<evidence type="ECO:0000313" key="18">
    <source>
        <dbReference type="Proteomes" id="UP000515208"/>
    </source>
</evidence>
<dbReference type="CDD" id="cd01852">
    <property type="entry name" value="AIG1"/>
    <property type="match status" value="2"/>
</dbReference>
<keyword evidence="9" id="KW-0256">Endoplasmic reticulum</keyword>
<dbReference type="PANTHER" id="PTHR10903:SF73">
    <property type="entry name" value="GTPASE IMAP FAMILY MEMBER 8"/>
    <property type="match status" value="1"/>
</dbReference>
<evidence type="ECO:0000256" key="2">
    <source>
        <dbReference type="ARBA" id="ARBA00004240"/>
    </source>
</evidence>
<feature type="domain" description="AIG1-type G" evidence="17">
    <location>
        <begin position="1"/>
        <end position="169"/>
    </location>
</feature>
<evidence type="ECO:0000256" key="4">
    <source>
        <dbReference type="ARBA" id="ARBA00004555"/>
    </source>
</evidence>
<dbReference type="GeneID" id="104979773"/>
<evidence type="ECO:0000256" key="9">
    <source>
        <dbReference type="ARBA" id="ARBA00022824"/>
    </source>
</evidence>
<evidence type="ECO:0000256" key="14">
    <source>
        <dbReference type="ARBA" id="ARBA00073539"/>
    </source>
</evidence>